<feature type="compositionally biased region" description="Basic residues" evidence="1">
    <location>
        <begin position="253"/>
        <end position="275"/>
    </location>
</feature>
<evidence type="ECO:0000256" key="1">
    <source>
        <dbReference type="SAM" id="MobiDB-lite"/>
    </source>
</evidence>
<dbReference type="Proteomes" id="UP001629113">
    <property type="component" value="Unassembled WGS sequence"/>
</dbReference>
<feature type="region of interest" description="Disordered" evidence="1">
    <location>
        <begin position="162"/>
        <end position="200"/>
    </location>
</feature>
<evidence type="ECO:0000259" key="3">
    <source>
        <dbReference type="PROSITE" id="PS50213"/>
    </source>
</evidence>
<name>A0ABR4P688_9HELO</name>
<proteinExistence type="predicted"/>
<feature type="region of interest" description="Disordered" evidence="1">
    <location>
        <begin position="212"/>
        <end position="275"/>
    </location>
</feature>
<gene>
    <name evidence="4" type="ORF">PVAG01_09015</name>
</gene>
<feature type="domain" description="FAS1" evidence="3">
    <location>
        <begin position="29"/>
        <end position="178"/>
    </location>
</feature>
<dbReference type="Gene3D" id="2.30.180.10">
    <property type="entry name" value="FAS1 domain"/>
    <property type="match status" value="1"/>
</dbReference>
<dbReference type="SUPFAM" id="SSF82153">
    <property type="entry name" value="FAS1 domain"/>
    <property type="match status" value="1"/>
</dbReference>
<evidence type="ECO:0000256" key="2">
    <source>
        <dbReference type="SAM" id="SignalP"/>
    </source>
</evidence>
<accession>A0ABR4P688</accession>
<keyword evidence="2" id="KW-0732">Signal</keyword>
<feature type="compositionally biased region" description="Low complexity" evidence="1">
    <location>
        <begin position="162"/>
        <end position="176"/>
    </location>
</feature>
<evidence type="ECO:0000313" key="4">
    <source>
        <dbReference type="EMBL" id="KAL3418795.1"/>
    </source>
</evidence>
<evidence type="ECO:0000313" key="5">
    <source>
        <dbReference type="Proteomes" id="UP001629113"/>
    </source>
</evidence>
<dbReference type="InterPro" id="IPR036378">
    <property type="entry name" value="FAS1_dom_sf"/>
</dbReference>
<dbReference type="Pfam" id="PF02469">
    <property type="entry name" value="Fasciclin"/>
    <property type="match status" value="1"/>
</dbReference>
<dbReference type="PROSITE" id="PS50213">
    <property type="entry name" value="FAS1"/>
    <property type="match status" value="1"/>
</dbReference>
<dbReference type="EMBL" id="JBFCZG010000008">
    <property type="protein sequence ID" value="KAL3418795.1"/>
    <property type="molecule type" value="Genomic_DNA"/>
</dbReference>
<dbReference type="InterPro" id="IPR000782">
    <property type="entry name" value="FAS1_domain"/>
</dbReference>
<sequence length="275" mass="30152">MRSAWFTVAAAAVLTATAGQLANAQTGNVKDLGSLLAGQKNLTTFTSLIQKYPQILLQLPSYQGVTILAPNNDAFDKIPFTVLNEAWANGDEAVIVSVLEYHILQGTRTAAQLVPGTPEFIPTLLTDEAYSNVTGGQRVENVEQAGDVVVFVSGQGSRSTLTQAVSSSSSFSQVSRDINRGTTGGKRPTEREGTNSKAQTLTLQYRISHSREVLFRSSTRSSSRRETCRPTQRTTTSRRSREPYTRARSSNRSQRRATSRSSRHPTRPSKRWARS</sequence>
<comment type="caution">
    <text evidence="4">The sequence shown here is derived from an EMBL/GenBank/DDBJ whole genome shotgun (WGS) entry which is preliminary data.</text>
</comment>
<protein>
    <submittedName>
        <fullName evidence="4">Beta-ig-h3 fasciclin</fullName>
    </submittedName>
</protein>
<keyword evidence="5" id="KW-1185">Reference proteome</keyword>
<feature type="chain" id="PRO_5045085705" evidence="2">
    <location>
        <begin position="25"/>
        <end position="275"/>
    </location>
</feature>
<reference evidence="4 5" key="1">
    <citation type="submission" date="2024-06" db="EMBL/GenBank/DDBJ databases">
        <title>Complete genome of Phlyctema vagabunda strain 19-DSS-EL-015.</title>
        <authorList>
            <person name="Fiorenzani C."/>
        </authorList>
    </citation>
    <scope>NUCLEOTIDE SEQUENCE [LARGE SCALE GENOMIC DNA]</scope>
    <source>
        <strain evidence="4 5">19-DSS-EL-015</strain>
    </source>
</reference>
<organism evidence="4 5">
    <name type="scientific">Phlyctema vagabunda</name>
    <dbReference type="NCBI Taxonomy" id="108571"/>
    <lineage>
        <taxon>Eukaryota</taxon>
        <taxon>Fungi</taxon>
        <taxon>Dikarya</taxon>
        <taxon>Ascomycota</taxon>
        <taxon>Pezizomycotina</taxon>
        <taxon>Leotiomycetes</taxon>
        <taxon>Helotiales</taxon>
        <taxon>Dermateaceae</taxon>
        <taxon>Phlyctema</taxon>
    </lineage>
</organism>
<feature type="signal peptide" evidence="2">
    <location>
        <begin position="1"/>
        <end position="24"/>
    </location>
</feature>